<dbReference type="EMBL" id="BSFD01000009">
    <property type="protein sequence ID" value="GLK49351.1"/>
    <property type="molecule type" value="Genomic_DNA"/>
</dbReference>
<feature type="domain" description="DUF6894" evidence="1">
    <location>
        <begin position="8"/>
        <end position="74"/>
    </location>
</feature>
<protein>
    <recommendedName>
        <fullName evidence="1">DUF6894 domain-containing protein</fullName>
    </recommendedName>
</protein>
<reference evidence="2" key="2">
    <citation type="submission" date="2023-01" db="EMBL/GenBank/DDBJ databases">
        <authorList>
            <person name="Sun Q."/>
            <person name="Evtushenko L."/>
        </authorList>
    </citation>
    <scope>NUCLEOTIDE SEQUENCE</scope>
    <source>
        <strain evidence="2">VKM B-1499</strain>
    </source>
</reference>
<evidence type="ECO:0000259" key="1">
    <source>
        <dbReference type="Pfam" id="PF21834"/>
    </source>
</evidence>
<evidence type="ECO:0000313" key="3">
    <source>
        <dbReference type="Proteomes" id="UP001143509"/>
    </source>
</evidence>
<evidence type="ECO:0000313" key="2">
    <source>
        <dbReference type="EMBL" id="GLK49351.1"/>
    </source>
</evidence>
<dbReference type="Pfam" id="PF21834">
    <property type="entry name" value="DUF6894"/>
    <property type="match status" value="1"/>
</dbReference>
<keyword evidence="3" id="KW-1185">Reference proteome</keyword>
<gene>
    <name evidence="2" type="ORF">GCM10017620_23240</name>
</gene>
<dbReference type="Proteomes" id="UP001143509">
    <property type="component" value="Unassembled WGS sequence"/>
</dbReference>
<comment type="caution">
    <text evidence="2">The sequence shown here is derived from an EMBL/GenBank/DDBJ whole genome shotgun (WGS) entry which is preliminary data.</text>
</comment>
<sequence length="92" mass="9967">MLEARLPHFYFHTDNGDCIRDDQGEDLPDVEAAREEAVAVLGEILRYRGAAFWETASFSVIVTDADGHTVVSVTAKASDAPPEGWTLAESGT</sequence>
<proteinExistence type="predicted"/>
<accession>A0ABQ5TAJ1</accession>
<organism evidence="2 3">
    <name type="scientific">Brevundimonas intermedia</name>
    <dbReference type="NCBI Taxonomy" id="74315"/>
    <lineage>
        <taxon>Bacteria</taxon>
        <taxon>Pseudomonadati</taxon>
        <taxon>Pseudomonadota</taxon>
        <taxon>Alphaproteobacteria</taxon>
        <taxon>Caulobacterales</taxon>
        <taxon>Caulobacteraceae</taxon>
        <taxon>Brevundimonas</taxon>
    </lineage>
</organism>
<dbReference type="InterPro" id="IPR054189">
    <property type="entry name" value="DUF6894"/>
</dbReference>
<name>A0ABQ5TAJ1_9CAUL</name>
<reference evidence="2" key="1">
    <citation type="journal article" date="2014" name="Int. J. Syst. Evol. Microbiol.">
        <title>Complete genome of a new Firmicutes species belonging to the dominant human colonic microbiota ('Ruminococcus bicirculans') reveals two chromosomes and a selective capacity to utilize plant glucans.</title>
        <authorList>
            <consortium name="NISC Comparative Sequencing Program"/>
            <person name="Wegmann U."/>
            <person name="Louis P."/>
            <person name="Goesmann A."/>
            <person name="Henrissat B."/>
            <person name="Duncan S.H."/>
            <person name="Flint H.J."/>
        </authorList>
    </citation>
    <scope>NUCLEOTIDE SEQUENCE</scope>
    <source>
        <strain evidence="2">VKM B-1499</strain>
    </source>
</reference>